<dbReference type="Proteomes" id="UP001457282">
    <property type="component" value="Unassembled WGS sequence"/>
</dbReference>
<comment type="caution">
    <text evidence="2">The sequence shown here is derived from an EMBL/GenBank/DDBJ whole genome shotgun (WGS) entry which is preliminary data.</text>
</comment>
<accession>A0AAW1Y253</accession>
<keyword evidence="1" id="KW-0812">Transmembrane</keyword>
<reference evidence="2 3" key="1">
    <citation type="journal article" date="2023" name="G3 (Bethesda)">
        <title>A chromosome-length genome assembly and annotation of blackberry (Rubus argutus, cv. 'Hillquist').</title>
        <authorList>
            <person name="Bruna T."/>
            <person name="Aryal R."/>
            <person name="Dudchenko O."/>
            <person name="Sargent D.J."/>
            <person name="Mead D."/>
            <person name="Buti M."/>
            <person name="Cavallini A."/>
            <person name="Hytonen T."/>
            <person name="Andres J."/>
            <person name="Pham M."/>
            <person name="Weisz D."/>
            <person name="Mascagni F."/>
            <person name="Usai G."/>
            <person name="Natali L."/>
            <person name="Bassil N."/>
            <person name="Fernandez G.E."/>
            <person name="Lomsadze A."/>
            <person name="Armour M."/>
            <person name="Olukolu B."/>
            <person name="Poorten T."/>
            <person name="Britton C."/>
            <person name="Davik J."/>
            <person name="Ashrafi H."/>
            <person name="Aiden E.L."/>
            <person name="Borodovsky M."/>
            <person name="Worthington M."/>
        </authorList>
    </citation>
    <scope>NUCLEOTIDE SEQUENCE [LARGE SCALE GENOMIC DNA]</scope>
    <source>
        <strain evidence="2">PI 553951</strain>
    </source>
</reference>
<keyword evidence="1" id="KW-0472">Membrane</keyword>
<proteinExistence type="predicted"/>
<evidence type="ECO:0000313" key="3">
    <source>
        <dbReference type="Proteomes" id="UP001457282"/>
    </source>
</evidence>
<name>A0AAW1Y253_RUBAR</name>
<protein>
    <submittedName>
        <fullName evidence="2">Uncharacterized protein</fullName>
    </submittedName>
</protein>
<evidence type="ECO:0000256" key="1">
    <source>
        <dbReference type="SAM" id="Phobius"/>
    </source>
</evidence>
<dbReference type="EMBL" id="JBEDUW010000002">
    <property type="protein sequence ID" value="KAK9942967.1"/>
    <property type="molecule type" value="Genomic_DNA"/>
</dbReference>
<organism evidence="2 3">
    <name type="scientific">Rubus argutus</name>
    <name type="common">Southern blackberry</name>
    <dbReference type="NCBI Taxonomy" id="59490"/>
    <lineage>
        <taxon>Eukaryota</taxon>
        <taxon>Viridiplantae</taxon>
        <taxon>Streptophyta</taxon>
        <taxon>Embryophyta</taxon>
        <taxon>Tracheophyta</taxon>
        <taxon>Spermatophyta</taxon>
        <taxon>Magnoliopsida</taxon>
        <taxon>eudicotyledons</taxon>
        <taxon>Gunneridae</taxon>
        <taxon>Pentapetalae</taxon>
        <taxon>rosids</taxon>
        <taxon>fabids</taxon>
        <taxon>Rosales</taxon>
        <taxon>Rosaceae</taxon>
        <taxon>Rosoideae</taxon>
        <taxon>Rosoideae incertae sedis</taxon>
        <taxon>Rubus</taxon>
    </lineage>
</organism>
<sequence>MGEVGFGFSLQRAVWVRQRGRSGGGVDSFGGTGLNRRWRRGLGRGRGGWARDGGAAAKGMMMEGLRWVLRGRGSHRLWFCLVRLKKLPWFEVGFTAEAVWWINYGDLMVVIAMVIWKLGWASRTRARDWAETDLWWWMRKDCEWSHGVE</sequence>
<keyword evidence="3" id="KW-1185">Reference proteome</keyword>
<dbReference type="AlphaFoldDB" id="A0AAW1Y253"/>
<feature type="transmembrane region" description="Helical" evidence="1">
    <location>
        <begin position="98"/>
        <end position="118"/>
    </location>
</feature>
<gene>
    <name evidence="2" type="ORF">M0R45_008601</name>
</gene>
<evidence type="ECO:0000313" key="2">
    <source>
        <dbReference type="EMBL" id="KAK9942967.1"/>
    </source>
</evidence>
<keyword evidence="1" id="KW-1133">Transmembrane helix</keyword>